<name>A0A0A9F8P4_ARUDO</name>
<accession>A0A0A9F8P4</accession>
<organism evidence="1">
    <name type="scientific">Arundo donax</name>
    <name type="common">Giant reed</name>
    <name type="synonym">Donax arundinaceus</name>
    <dbReference type="NCBI Taxonomy" id="35708"/>
    <lineage>
        <taxon>Eukaryota</taxon>
        <taxon>Viridiplantae</taxon>
        <taxon>Streptophyta</taxon>
        <taxon>Embryophyta</taxon>
        <taxon>Tracheophyta</taxon>
        <taxon>Spermatophyta</taxon>
        <taxon>Magnoliopsida</taxon>
        <taxon>Liliopsida</taxon>
        <taxon>Poales</taxon>
        <taxon>Poaceae</taxon>
        <taxon>PACMAD clade</taxon>
        <taxon>Arundinoideae</taxon>
        <taxon>Arundineae</taxon>
        <taxon>Arundo</taxon>
    </lineage>
</organism>
<dbReference type="EMBL" id="GBRH01190317">
    <property type="protein sequence ID" value="JAE07579.1"/>
    <property type="molecule type" value="Transcribed_RNA"/>
</dbReference>
<proteinExistence type="predicted"/>
<evidence type="ECO:0000313" key="1">
    <source>
        <dbReference type="EMBL" id="JAE07579.1"/>
    </source>
</evidence>
<reference evidence="1" key="1">
    <citation type="submission" date="2014-09" db="EMBL/GenBank/DDBJ databases">
        <authorList>
            <person name="Magalhaes I.L.F."/>
            <person name="Oliveira U."/>
            <person name="Santos F.R."/>
            <person name="Vidigal T.H.D.A."/>
            <person name="Brescovit A.D."/>
            <person name="Santos A.J."/>
        </authorList>
    </citation>
    <scope>NUCLEOTIDE SEQUENCE</scope>
    <source>
        <tissue evidence="1">Shoot tissue taken approximately 20 cm above the soil surface</tissue>
    </source>
</reference>
<protein>
    <submittedName>
        <fullName evidence="1">Uncharacterized protein</fullName>
    </submittedName>
</protein>
<reference evidence="1" key="2">
    <citation type="journal article" date="2015" name="Data Brief">
        <title>Shoot transcriptome of the giant reed, Arundo donax.</title>
        <authorList>
            <person name="Barrero R.A."/>
            <person name="Guerrero F.D."/>
            <person name="Moolhuijzen P."/>
            <person name="Goolsby J.A."/>
            <person name="Tidwell J."/>
            <person name="Bellgard S.E."/>
            <person name="Bellgard M.I."/>
        </authorList>
    </citation>
    <scope>NUCLEOTIDE SEQUENCE</scope>
    <source>
        <tissue evidence="1">Shoot tissue taken approximately 20 cm above the soil surface</tissue>
    </source>
</reference>
<sequence>MRTPCSRAT</sequence>